<dbReference type="CDD" id="cd00082">
    <property type="entry name" value="HisKA"/>
    <property type="match status" value="1"/>
</dbReference>
<dbReference type="CDD" id="cd17580">
    <property type="entry name" value="REC_2_DhkD-like"/>
    <property type="match status" value="1"/>
</dbReference>
<dbReference type="SMART" id="SM00091">
    <property type="entry name" value="PAS"/>
    <property type="match status" value="1"/>
</dbReference>
<feature type="domain" description="Histidine kinase" evidence="9">
    <location>
        <begin position="290"/>
        <end position="508"/>
    </location>
</feature>
<dbReference type="Gene3D" id="3.40.50.2300">
    <property type="match status" value="1"/>
</dbReference>
<dbReference type="InterPro" id="IPR001789">
    <property type="entry name" value="Sig_transdc_resp-reg_receiver"/>
</dbReference>
<dbReference type="Gene3D" id="3.30.450.20">
    <property type="entry name" value="PAS domain"/>
    <property type="match status" value="1"/>
</dbReference>
<dbReference type="InterPro" id="IPR004358">
    <property type="entry name" value="Sig_transdc_His_kin-like_C"/>
</dbReference>
<evidence type="ECO:0000313" key="13">
    <source>
        <dbReference type="EMBL" id="GHA86399.1"/>
    </source>
</evidence>
<evidence type="ECO:0000256" key="1">
    <source>
        <dbReference type="ARBA" id="ARBA00000085"/>
    </source>
</evidence>
<evidence type="ECO:0000256" key="5">
    <source>
        <dbReference type="ARBA" id="ARBA00022777"/>
    </source>
</evidence>
<reference evidence="13" key="2">
    <citation type="submission" date="2020-09" db="EMBL/GenBank/DDBJ databases">
        <authorList>
            <person name="Sun Q."/>
            <person name="Kim S."/>
        </authorList>
    </citation>
    <scope>NUCLEOTIDE SEQUENCE</scope>
    <source>
        <strain evidence="13">KCTC 23077</strain>
    </source>
</reference>
<evidence type="ECO:0000256" key="7">
    <source>
        <dbReference type="ARBA" id="ARBA00023136"/>
    </source>
</evidence>
<dbReference type="InterPro" id="IPR035965">
    <property type="entry name" value="PAS-like_dom_sf"/>
</dbReference>
<dbReference type="InterPro" id="IPR000700">
    <property type="entry name" value="PAS-assoc_C"/>
</dbReference>
<dbReference type="Pfam" id="PF00512">
    <property type="entry name" value="HisKA"/>
    <property type="match status" value="1"/>
</dbReference>
<name>A0A918T238_9GAMM</name>
<dbReference type="FunFam" id="1.10.287.130:FF:000001">
    <property type="entry name" value="Two-component sensor histidine kinase"/>
    <property type="match status" value="1"/>
</dbReference>
<comment type="caution">
    <text evidence="13">The sequence shown here is derived from an EMBL/GenBank/DDBJ whole genome shotgun (WGS) entry which is preliminary data.</text>
</comment>
<sequence length="651" mass="71427">MRGVLHLLRESHDAADADALERRLLAHGFDVRVFQSAEALAEDLRAADSCVVCIAPDVVQPLPPARWLARHLPGLRFVFLLDAAQEVAFRKQAAYAAPAGGRWTAVNANAADLEARIDDELARSRQQRKLQSTLTRMKLQLPEPRVPDSAEYRRLVASDRYLASVLRHAHDAIVSVDRRGNVISWNRGAEQLFGLTLEQAQRRPFVALFRQPEAAKSALDACLGGSFRTTGLELEHAGVIRHVDGNFGPLQDEEQHIVGAVAILRDNTERHHAEEELRANSKQKDEFLAMLAHELRNPLAPIRNATQILGMLSQQDPRAQQATQIIARQTDHMAALIEDLLDVARVTRGAVVLKREIIPLTQIVNDAVEQARSLIESRRHRLFVSDASDALQVAGDRKRLTQVLANLLVNAAKYTPEGGEVRVELSGDEHHVVIAVSDNGVGMDAALRARVFDLFVQAERTPDRAEGGLGIGLALVRSLVAMHGGAVSAHSEGPGKGSRFEVRLPRARPAGEQFATAPSRGFGAPAHPLHLMVVDDSEDSAQTLGILLHASGHHVDVETDPRSALVRAQRELPDAFILDIGMPHIDGYELARRIRSIPSGKRPVLIALTGYGHQSDRERAQSAGFDHHLVKPLEPEKLLQLLDLVSMAHVD</sequence>
<dbReference type="PROSITE" id="PS50113">
    <property type="entry name" value="PAC"/>
    <property type="match status" value="1"/>
</dbReference>
<dbReference type="Pfam" id="PF00072">
    <property type="entry name" value="Response_reg"/>
    <property type="match status" value="1"/>
</dbReference>
<accession>A0A918T238</accession>
<protein>
    <recommendedName>
        <fullName evidence="2">histidine kinase</fullName>
        <ecNumber evidence="2">2.7.13.3</ecNumber>
    </recommendedName>
</protein>
<evidence type="ECO:0000259" key="12">
    <source>
        <dbReference type="PROSITE" id="PS50113"/>
    </source>
</evidence>
<dbReference type="InterPro" id="IPR000014">
    <property type="entry name" value="PAS"/>
</dbReference>
<dbReference type="InterPro" id="IPR036890">
    <property type="entry name" value="HATPase_C_sf"/>
</dbReference>
<evidence type="ECO:0000256" key="8">
    <source>
        <dbReference type="PROSITE-ProRule" id="PRU00169"/>
    </source>
</evidence>
<dbReference type="InterPro" id="IPR003661">
    <property type="entry name" value="HisK_dim/P_dom"/>
</dbReference>
<proteinExistence type="predicted"/>
<dbReference type="SMART" id="SM00388">
    <property type="entry name" value="HisKA"/>
    <property type="match status" value="1"/>
</dbReference>
<feature type="modified residue" description="4-aspartylphosphate" evidence="8">
    <location>
        <position position="579"/>
    </location>
</feature>
<dbReference type="Pfam" id="PF00989">
    <property type="entry name" value="PAS"/>
    <property type="match status" value="1"/>
</dbReference>
<dbReference type="FunFam" id="3.30.565.10:FF:000006">
    <property type="entry name" value="Sensor histidine kinase WalK"/>
    <property type="match status" value="1"/>
</dbReference>
<dbReference type="GO" id="GO:0000155">
    <property type="term" value="F:phosphorelay sensor kinase activity"/>
    <property type="evidence" value="ECO:0007669"/>
    <property type="project" value="InterPro"/>
</dbReference>
<evidence type="ECO:0000256" key="6">
    <source>
        <dbReference type="ARBA" id="ARBA00023012"/>
    </source>
</evidence>
<dbReference type="NCBIfam" id="TIGR00229">
    <property type="entry name" value="sensory_box"/>
    <property type="match status" value="1"/>
</dbReference>
<evidence type="ECO:0000259" key="10">
    <source>
        <dbReference type="PROSITE" id="PS50110"/>
    </source>
</evidence>
<reference evidence="13" key="1">
    <citation type="journal article" date="2014" name="Int. J. Syst. Evol. Microbiol.">
        <title>Complete genome sequence of Corynebacterium casei LMG S-19264T (=DSM 44701T), isolated from a smear-ripened cheese.</title>
        <authorList>
            <consortium name="US DOE Joint Genome Institute (JGI-PGF)"/>
            <person name="Walter F."/>
            <person name="Albersmeier A."/>
            <person name="Kalinowski J."/>
            <person name="Ruckert C."/>
        </authorList>
    </citation>
    <scope>NUCLEOTIDE SEQUENCE</scope>
    <source>
        <strain evidence="13">KCTC 23077</strain>
    </source>
</reference>
<dbReference type="Gene3D" id="3.30.565.10">
    <property type="entry name" value="Histidine kinase-like ATPase, C-terminal domain"/>
    <property type="match status" value="1"/>
</dbReference>
<evidence type="ECO:0000313" key="14">
    <source>
        <dbReference type="Proteomes" id="UP000646426"/>
    </source>
</evidence>
<dbReference type="PROSITE" id="PS50109">
    <property type="entry name" value="HIS_KIN"/>
    <property type="match status" value="1"/>
</dbReference>
<dbReference type="RefSeq" id="WP_189457177.1">
    <property type="nucleotide sequence ID" value="NZ_BMYD01000004.1"/>
</dbReference>
<dbReference type="PROSITE" id="PS50112">
    <property type="entry name" value="PAS"/>
    <property type="match status" value="1"/>
</dbReference>
<evidence type="ECO:0000256" key="2">
    <source>
        <dbReference type="ARBA" id="ARBA00012438"/>
    </source>
</evidence>
<dbReference type="SMART" id="SM00448">
    <property type="entry name" value="REC"/>
    <property type="match status" value="1"/>
</dbReference>
<dbReference type="PANTHER" id="PTHR43047:SF72">
    <property type="entry name" value="OSMOSENSING HISTIDINE PROTEIN KINASE SLN1"/>
    <property type="match status" value="1"/>
</dbReference>
<dbReference type="PANTHER" id="PTHR43047">
    <property type="entry name" value="TWO-COMPONENT HISTIDINE PROTEIN KINASE"/>
    <property type="match status" value="1"/>
</dbReference>
<feature type="domain" description="PAC" evidence="12">
    <location>
        <begin position="223"/>
        <end position="279"/>
    </location>
</feature>
<evidence type="ECO:0000259" key="9">
    <source>
        <dbReference type="PROSITE" id="PS50109"/>
    </source>
</evidence>
<dbReference type="CDD" id="cd00075">
    <property type="entry name" value="HATPase"/>
    <property type="match status" value="1"/>
</dbReference>
<evidence type="ECO:0000259" key="11">
    <source>
        <dbReference type="PROSITE" id="PS50112"/>
    </source>
</evidence>
<evidence type="ECO:0000256" key="3">
    <source>
        <dbReference type="ARBA" id="ARBA00022553"/>
    </source>
</evidence>
<organism evidence="13 14">
    <name type="scientific">Cognatilysobacter bugurensis</name>
    <dbReference type="NCBI Taxonomy" id="543356"/>
    <lineage>
        <taxon>Bacteria</taxon>
        <taxon>Pseudomonadati</taxon>
        <taxon>Pseudomonadota</taxon>
        <taxon>Gammaproteobacteria</taxon>
        <taxon>Lysobacterales</taxon>
        <taxon>Lysobacteraceae</taxon>
        <taxon>Cognatilysobacter</taxon>
    </lineage>
</organism>
<keyword evidence="6" id="KW-0902">Two-component regulatory system</keyword>
<dbReference type="Proteomes" id="UP000646426">
    <property type="component" value="Unassembled WGS sequence"/>
</dbReference>
<keyword evidence="3 8" id="KW-0597">Phosphoprotein</keyword>
<dbReference type="SUPFAM" id="SSF55874">
    <property type="entry name" value="ATPase domain of HSP90 chaperone/DNA topoisomerase II/histidine kinase"/>
    <property type="match status" value="1"/>
</dbReference>
<dbReference type="GO" id="GO:0006355">
    <property type="term" value="P:regulation of DNA-templated transcription"/>
    <property type="evidence" value="ECO:0007669"/>
    <property type="project" value="InterPro"/>
</dbReference>
<dbReference type="AlphaFoldDB" id="A0A918T238"/>
<dbReference type="SUPFAM" id="SSF52172">
    <property type="entry name" value="CheY-like"/>
    <property type="match status" value="1"/>
</dbReference>
<dbReference type="InterPro" id="IPR013767">
    <property type="entry name" value="PAS_fold"/>
</dbReference>
<dbReference type="Pfam" id="PF02518">
    <property type="entry name" value="HATPase_c"/>
    <property type="match status" value="1"/>
</dbReference>
<dbReference type="CDD" id="cd00130">
    <property type="entry name" value="PAS"/>
    <property type="match status" value="1"/>
</dbReference>
<dbReference type="InterPro" id="IPR005467">
    <property type="entry name" value="His_kinase_dom"/>
</dbReference>
<dbReference type="SUPFAM" id="SSF55785">
    <property type="entry name" value="PYP-like sensor domain (PAS domain)"/>
    <property type="match status" value="1"/>
</dbReference>
<dbReference type="SMART" id="SM00387">
    <property type="entry name" value="HATPase_c"/>
    <property type="match status" value="1"/>
</dbReference>
<keyword evidence="5" id="KW-0418">Kinase</keyword>
<keyword evidence="4" id="KW-0808">Transferase</keyword>
<dbReference type="Gene3D" id="1.10.287.130">
    <property type="match status" value="1"/>
</dbReference>
<comment type="catalytic activity">
    <reaction evidence="1">
        <text>ATP + protein L-histidine = ADP + protein N-phospho-L-histidine.</text>
        <dbReference type="EC" id="2.7.13.3"/>
    </reaction>
</comment>
<keyword evidence="14" id="KW-1185">Reference proteome</keyword>
<dbReference type="InterPro" id="IPR011006">
    <property type="entry name" value="CheY-like_superfamily"/>
</dbReference>
<feature type="domain" description="Response regulatory" evidence="10">
    <location>
        <begin position="530"/>
        <end position="646"/>
    </location>
</feature>
<dbReference type="PRINTS" id="PR00344">
    <property type="entry name" value="BCTRLSENSOR"/>
</dbReference>
<evidence type="ECO:0000256" key="4">
    <source>
        <dbReference type="ARBA" id="ARBA00022679"/>
    </source>
</evidence>
<dbReference type="PROSITE" id="PS50110">
    <property type="entry name" value="RESPONSE_REGULATORY"/>
    <property type="match status" value="1"/>
</dbReference>
<dbReference type="InterPro" id="IPR003594">
    <property type="entry name" value="HATPase_dom"/>
</dbReference>
<keyword evidence="7" id="KW-0472">Membrane</keyword>
<gene>
    <name evidence="13" type="ORF">GCM10007067_25560</name>
</gene>
<dbReference type="InterPro" id="IPR036097">
    <property type="entry name" value="HisK_dim/P_sf"/>
</dbReference>
<dbReference type="EMBL" id="BMYD01000004">
    <property type="protein sequence ID" value="GHA86399.1"/>
    <property type="molecule type" value="Genomic_DNA"/>
</dbReference>
<feature type="domain" description="PAS" evidence="11">
    <location>
        <begin position="158"/>
        <end position="213"/>
    </location>
</feature>
<dbReference type="EC" id="2.7.13.3" evidence="2"/>
<dbReference type="GO" id="GO:0009927">
    <property type="term" value="F:histidine phosphotransfer kinase activity"/>
    <property type="evidence" value="ECO:0007669"/>
    <property type="project" value="TreeGrafter"/>
</dbReference>
<dbReference type="GO" id="GO:0005886">
    <property type="term" value="C:plasma membrane"/>
    <property type="evidence" value="ECO:0007669"/>
    <property type="project" value="UniProtKB-ARBA"/>
</dbReference>
<dbReference type="SUPFAM" id="SSF47384">
    <property type="entry name" value="Homodimeric domain of signal transducing histidine kinase"/>
    <property type="match status" value="1"/>
</dbReference>